<keyword evidence="4" id="KW-1185">Reference proteome</keyword>
<protein>
    <submittedName>
        <fullName evidence="3">Uncharacterized protein</fullName>
    </submittedName>
</protein>
<evidence type="ECO:0000256" key="2">
    <source>
        <dbReference type="SAM" id="SignalP"/>
    </source>
</evidence>
<keyword evidence="1" id="KW-0472">Membrane</keyword>
<dbReference type="Proteomes" id="UP000746747">
    <property type="component" value="Unassembled WGS sequence"/>
</dbReference>
<name>A0A8J2M3V0_9BILA</name>
<feature type="transmembrane region" description="Helical" evidence="1">
    <location>
        <begin position="159"/>
        <end position="179"/>
    </location>
</feature>
<evidence type="ECO:0000313" key="4">
    <source>
        <dbReference type="Proteomes" id="UP000746747"/>
    </source>
</evidence>
<gene>
    <name evidence="3" type="ORF">CJOHNSTONI_LOCUS4942</name>
</gene>
<feature type="signal peptide" evidence="2">
    <location>
        <begin position="1"/>
        <end position="21"/>
    </location>
</feature>
<comment type="caution">
    <text evidence="3">The sequence shown here is derived from an EMBL/GenBank/DDBJ whole genome shotgun (WGS) entry which is preliminary data.</text>
</comment>
<feature type="transmembrane region" description="Helical" evidence="1">
    <location>
        <begin position="93"/>
        <end position="117"/>
    </location>
</feature>
<evidence type="ECO:0000256" key="1">
    <source>
        <dbReference type="SAM" id="Phobius"/>
    </source>
</evidence>
<feature type="chain" id="PRO_5035301295" evidence="2">
    <location>
        <begin position="22"/>
        <end position="213"/>
    </location>
</feature>
<evidence type="ECO:0000313" key="3">
    <source>
        <dbReference type="EMBL" id="CAG9534844.1"/>
    </source>
</evidence>
<keyword evidence="1" id="KW-1133">Transmembrane helix</keyword>
<sequence length="213" mass="23413">MACLCCLVFFLLTGGIELVVGESLTFYALFRPELNLSQQNGLSLTSIFWLSIVTARTLFILMTKLININGLSNFVLVSAAVAGYIAASARSLSVMLFTVFILDLSLGPLSPFLLCWLDEQDLSSRLSLSLLYATGISLGCLIFPCIIAFFIYICSTPASLFAVVCVSLFFIYIVLIMTVRTAKVIIRLSVINQCSSSQNPEASQSRWTENTKR</sequence>
<dbReference type="EMBL" id="CAKAEH010001335">
    <property type="protein sequence ID" value="CAG9534844.1"/>
    <property type="molecule type" value="Genomic_DNA"/>
</dbReference>
<reference evidence="3" key="1">
    <citation type="submission" date="2021-09" db="EMBL/GenBank/DDBJ databases">
        <authorList>
            <consortium name="Pathogen Informatics"/>
        </authorList>
    </citation>
    <scope>NUCLEOTIDE SEQUENCE</scope>
</reference>
<feature type="transmembrane region" description="Helical" evidence="1">
    <location>
        <begin position="45"/>
        <end position="63"/>
    </location>
</feature>
<feature type="transmembrane region" description="Helical" evidence="1">
    <location>
        <begin position="70"/>
        <end position="87"/>
    </location>
</feature>
<dbReference type="OrthoDB" id="5864447at2759"/>
<dbReference type="AlphaFoldDB" id="A0A8J2M3V0"/>
<accession>A0A8J2M3V0</accession>
<keyword evidence="2" id="KW-0732">Signal</keyword>
<feature type="transmembrane region" description="Helical" evidence="1">
    <location>
        <begin position="129"/>
        <end position="153"/>
    </location>
</feature>
<proteinExistence type="predicted"/>
<organism evidence="3 4">
    <name type="scientific">Cercopithifilaria johnstoni</name>
    <dbReference type="NCBI Taxonomy" id="2874296"/>
    <lineage>
        <taxon>Eukaryota</taxon>
        <taxon>Metazoa</taxon>
        <taxon>Ecdysozoa</taxon>
        <taxon>Nematoda</taxon>
        <taxon>Chromadorea</taxon>
        <taxon>Rhabditida</taxon>
        <taxon>Spirurina</taxon>
        <taxon>Spiruromorpha</taxon>
        <taxon>Filarioidea</taxon>
        <taxon>Onchocercidae</taxon>
        <taxon>Cercopithifilaria</taxon>
    </lineage>
</organism>
<keyword evidence="1" id="KW-0812">Transmembrane</keyword>